<evidence type="ECO:0000256" key="1">
    <source>
        <dbReference type="ARBA" id="ARBA00005820"/>
    </source>
</evidence>
<dbReference type="Pfam" id="PF13424">
    <property type="entry name" value="TPR_12"/>
    <property type="match status" value="2"/>
</dbReference>
<dbReference type="InterPro" id="IPR051677">
    <property type="entry name" value="AfsR-DnrI-RedD_regulator"/>
</dbReference>
<dbReference type="PANTHER" id="PTHR35807">
    <property type="entry name" value="TRANSCRIPTIONAL REGULATOR REDD-RELATED"/>
    <property type="match status" value="1"/>
</dbReference>
<evidence type="ECO:0000313" key="7">
    <source>
        <dbReference type="EMBL" id="TWD73443.1"/>
    </source>
</evidence>
<dbReference type="Gene3D" id="1.25.40.10">
    <property type="entry name" value="Tetratricopeptide repeat domain"/>
    <property type="match status" value="2"/>
</dbReference>
<evidence type="ECO:0000256" key="5">
    <source>
        <dbReference type="PROSITE-ProRule" id="PRU01091"/>
    </source>
</evidence>
<dbReference type="InterPro" id="IPR027417">
    <property type="entry name" value="P-loop_NTPase"/>
</dbReference>
<keyword evidence="3 5" id="KW-0238">DNA-binding</keyword>
<dbReference type="Gene3D" id="3.40.50.300">
    <property type="entry name" value="P-loop containing nucleotide triphosphate hydrolases"/>
    <property type="match status" value="1"/>
</dbReference>
<dbReference type="InterPro" id="IPR011990">
    <property type="entry name" value="TPR-like_helical_dom_sf"/>
</dbReference>
<dbReference type="GO" id="GO:0003677">
    <property type="term" value="F:DNA binding"/>
    <property type="evidence" value="ECO:0007669"/>
    <property type="project" value="UniProtKB-UniRule"/>
</dbReference>
<dbReference type="InterPro" id="IPR016032">
    <property type="entry name" value="Sig_transdc_resp-reg_C-effctor"/>
</dbReference>
<evidence type="ECO:0000256" key="4">
    <source>
        <dbReference type="ARBA" id="ARBA00023163"/>
    </source>
</evidence>
<dbReference type="SUPFAM" id="SSF52540">
    <property type="entry name" value="P-loop containing nucleoside triphosphate hydrolases"/>
    <property type="match status" value="1"/>
</dbReference>
<evidence type="ECO:0000256" key="2">
    <source>
        <dbReference type="ARBA" id="ARBA00023015"/>
    </source>
</evidence>
<dbReference type="OrthoDB" id="5521887at2"/>
<reference evidence="7 8" key="1">
    <citation type="submission" date="2019-06" db="EMBL/GenBank/DDBJ databases">
        <title>Sequencing the genomes of 1000 actinobacteria strains.</title>
        <authorList>
            <person name="Klenk H.-P."/>
        </authorList>
    </citation>
    <scope>NUCLEOTIDE SEQUENCE [LARGE SCALE GENOMIC DNA]</scope>
    <source>
        <strain evidence="7 8">DSM 24683</strain>
    </source>
</reference>
<organism evidence="7 8">
    <name type="scientific">Kribbella amoyensis</name>
    <dbReference type="NCBI Taxonomy" id="996641"/>
    <lineage>
        <taxon>Bacteria</taxon>
        <taxon>Bacillati</taxon>
        <taxon>Actinomycetota</taxon>
        <taxon>Actinomycetes</taxon>
        <taxon>Propionibacteriales</taxon>
        <taxon>Kribbellaceae</taxon>
        <taxon>Kribbella</taxon>
    </lineage>
</organism>
<dbReference type="PANTHER" id="PTHR35807:SF1">
    <property type="entry name" value="TRANSCRIPTIONAL REGULATOR REDD"/>
    <property type="match status" value="1"/>
</dbReference>
<evidence type="ECO:0000259" key="6">
    <source>
        <dbReference type="PROSITE" id="PS51755"/>
    </source>
</evidence>
<dbReference type="SUPFAM" id="SSF46894">
    <property type="entry name" value="C-terminal effector domain of the bipartite response regulators"/>
    <property type="match status" value="1"/>
</dbReference>
<dbReference type="GO" id="GO:0016887">
    <property type="term" value="F:ATP hydrolysis activity"/>
    <property type="evidence" value="ECO:0007669"/>
    <property type="project" value="InterPro"/>
</dbReference>
<feature type="DNA-binding region" description="OmpR/PhoB-type" evidence="5">
    <location>
        <begin position="1"/>
        <end position="102"/>
    </location>
</feature>
<evidence type="ECO:0000313" key="8">
    <source>
        <dbReference type="Proteomes" id="UP000318380"/>
    </source>
</evidence>
<gene>
    <name evidence="7" type="ORF">FB561_7334</name>
</gene>
<sequence>MAVIKVQLLGGFSVALDGTPVEFRGALSRSLVALLALSAGRPLTADSLINRLWDDRSPDNPRPTLHSAIARLRRVLGESAISSERGRYCLQIDPGDVDVLRMLGQFEAAGNETDSARRYELLAQGLAMWPEPLRDESAPEVPEDERTRLIERYLGAFEARVDLDLALARHDLVSAELRDLADRYPLRESLWSRLIRALAGSGRRAEALGQYDRVRRHLAEELGVDPGEELRAAFTLALTADAAEACADPMIPWQLPPRVARFGGRSEVLADLHRLLGTRPDEAGANAGVILHGPPGVGKTSLAVQWAHQAGAEFPDGCLFVDLRGYGQRSPVDPADALHDLLRSLGVPADAVPASTDARTAEFRTAVARRRILLVLDDARNADQVRPLLPGGSAFVVITSRHRLDGLAARDDFRQVSVAPLSPQESRAMLAGSLRPGVAGADRPDRWLTELAELCGHLPLALAVAAGQANRQPELGVEQLVQDLRSAPARLDLLRTGDDDAADVRVIVDRSYRALDPDCAALFRALAASGAQSVSTPCAVALGGLGDAATVRALRKLTDLHLVQEPRPGRFTFHSLLGVFAAEQALAVDGEAGVQAVLGRLLDWYLATLRAAATVIGHNLVLLPEFVAGAEPLGFASDREAHAWFELEYRDIVSAVGRAAENGHPRKAAMVGVYLWQHLTRKSALSDSFVTMRTAASAARAAGDPLLEAIAANQLATCYGRAGEYAQAVVEIEHSRALFLRLGNLRGQMMTTGNLGLALRRLGRLDEAVMHLNGALDDALEAGSFHDIGVLSNNLANAQRDLGHLDDAYASATRSVRTHRELADWDGLTFALHTCAEIALRRDQPDEARALLEEALELSEREQLPWSKVEVLVTLGHALTALTRLDDAHRSWQQALDELDRLPTSDRHATIQAEDIQKLLVSGLPIS</sequence>
<dbReference type="SMART" id="SM00028">
    <property type="entry name" value="TPR"/>
    <property type="match status" value="4"/>
</dbReference>
<dbReference type="Proteomes" id="UP000318380">
    <property type="component" value="Unassembled WGS sequence"/>
</dbReference>
<dbReference type="InterPro" id="IPR019734">
    <property type="entry name" value="TPR_rpt"/>
</dbReference>
<dbReference type="AlphaFoldDB" id="A0A561B3K0"/>
<dbReference type="PRINTS" id="PR00364">
    <property type="entry name" value="DISEASERSIST"/>
</dbReference>
<dbReference type="InterPro" id="IPR001867">
    <property type="entry name" value="OmpR/PhoB-type_DNA-bd"/>
</dbReference>
<accession>A0A561B3K0</accession>
<keyword evidence="8" id="KW-1185">Reference proteome</keyword>
<dbReference type="SMART" id="SM00382">
    <property type="entry name" value="AAA"/>
    <property type="match status" value="1"/>
</dbReference>
<dbReference type="Pfam" id="PF03704">
    <property type="entry name" value="BTAD"/>
    <property type="match status" value="1"/>
</dbReference>
<dbReference type="InterPro" id="IPR003593">
    <property type="entry name" value="AAA+_ATPase"/>
</dbReference>
<dbReference type="Pfam" id="PF13401">
    <property type="entry name" value="AAA_22"/>
    <property type="match status" value="1"/>
</dbReference>
<keyword evidence="4" id="KW-0804">Transcription</keyword>
<protein>
    <submittedName>
        <fullName evidence="7">DNA-binding SARP family transcriptional activator</fullName>
    </submittedName>
</protein>
<dbReference type="Pfam" id="PF00486">
    <property type="entry name" value="Trans_reg_C"/>
    <property type="match status" value="1"/>
</dbReference>
<dbReference type="Gene3D" id="1.10.10.10">
    <property type="entry name" value="Winged helix-like DNA-binding domain superfamily/Winged helix DNA-binding domain"/>
    <property type="match status" value="1"/>
</dbReference>
<dbReference type="GO" id="GO:0000160">
    <property type="term" value="P:phosphorelay signal transduction system"/>
    <property type="evidence" value="ECO:0007669"/>
    <property type="project" value="InterPro"/>
</dbReference>
<proteinExistence type="inferred from homology"/>
<dbReference type="SMART" id="SM01043">
    <property type="entry name" value="BTAD"/>
    <property type="match status" value="1"/>
</dbReference>
<dbReference type="InterPro" id="IPR049945">
    <property type="entry name" value="AAA_22"/>
</dbReference>
<feature type="domain" description="OmpR/PhoB-type" evidence="6">
    <location>
        <begin position="1"/>
        <end position="102"/>
    </location>
</feature>
<comment type="caution">
    <text evidence="7">The sequence shown here is derived from an EMBL/GenBank/DDBJ whole genome shotgun (WGS) entry which is preliminary data.</text>
</comment>
<dbReference type="SUPFAM" id="SSF48452">
    <property type="entry name" value="TPR-like"/>
    <property type="match status" value="2"/>
</dbReference>
<dbReference type="InterPro" id="IPR036388">
    <property type="entry name" value="WH-like_DNA-bd_sf"/>
</dbReference>
<dbReference type="PROSITE" id="PS51755">
    <property type="entry name" value="OMPR_PHOB"/>
    <property type="match status" value="1"/>
</dbReference>
<dbReference type="CDD" id="cd15831">
    <property type="entry name" value="BTAD"/>
    <property type="match status" value="1"/>
</dbReference>
<evidence type="ECO:0000256" key="3">
    <source>
        <dbReference type="ARBA" id="ARBA00023125"/>
    </source>
</evidence>
<dbReference type="RefSeq" id="WP_145814619.1">
    <property type="nucleotide sequence ID" value="NZ_VIVK01000003.1"/>
</dbReference>
<comment type="similarity">
    <text evidence="1">Belongs to the AfsR/DnrI/RedD regulatory family.</text>
</comment>
<dbReference type="GO" id="GO:0006355">
    <property type="term" value="P:regulation of DNA-templated transcription"/>
    <property type="evidence" value="ECO:0007669"/>
    <property type="project" value="InterPro"/>
</dbReference>
<dbReference type="SMART" id="SM00862">
    <property type="entry name" value="Trans_reg_C"/>
    <property type="match status" value="1"/>
</dbReference>
<name>A0A561B3K0_9ACTN</name>
<dbReference type="EMBL" id="VIVK01000003">
    <property type="protein sequence ID" value="TWD73443.1"/>
    <property type="molecule type" value="Genomic_DNA"/>
</dbReference>
<keyword evidence="2" id="KW-0805">Transcription regulation</keyword>
<dbReference type="InterPro" id="IPR005158">
    <property type="entry name" value="BTAD"/>
</dbReference>